<evidence type="ECO:0000313" key="2">
    <source>
        <dbReference type="EMBL" id="SMO58673.1"/>
    </source>
</evidence>
<sequence length="185" mass="20001">MEVLAERKIGDKVLKVVLGDITNESTEAIVNAANSLLRHGGGVAGAIVRKGGYEIQKESDKIVEKFGPVPVGKAVYTGAGKLKAKYVIHTVGPVWGEGNEEEKLRSAVRSSLEVAEKLGIKSVALPAISTGIFGYPKEEGTKVILEEVAKFLKERKNSSLKEVHLTNIDRKTAELFVKHLNNLIS</sequence>
<dbReference type="EMBL" id="FXTM01000012">
    <property type="protein sequence ID" value="SMO58673.1"/>
    <property type="molecule type" value="Genomic_DNA"/>
</dbReference>
<dbReference type="PANTHER" id="PTHR11106">
    <property type="entry name" value="GANGLIOSIDE INDUCED DIFFERENTIATION ASSOCIATED PROTEIN 2-RELATED"/>
    <property type="match status" value="1"/>
</dbReference>
<gene>
    <name evidence="2" type="ORF">SAMN06269117_11264</name>
</gene>
<dbReference type="RefSeq" id="WP_142935560.1">
    <property type="nucleotide sequence ID" value="NZ_FXTM01000012.1"/>
</dbReference>
<dbReference type="InterPro" id="IPR002589">
    <property type="entry name" value="Macro_dom"/>
</dbReference>
<dbReference type="PANTHER" id="PTHR11106:SF111">
    <property type="entry name" value="MACRO DOMAIN-CONTAINING PROTEIN"/>
    <property type="match status" value="1"/>
</dbReference>
<evidence type="ECO:0000313" key="3">
    <source>
        <dbReference type="Proteomes" id="UP000317315"/>
    </source>
</evidence>
<dbReference type="Pfam" id="PF01661">
    <property type="entry name" value="Macro"/>
    <property type="match status" value="1"/>
</dbReference>
<dbReference type="AlphaFoldDB" id="A0A521CGU6"/>
<feature type="domain" description="Macro" evidence="1">
    <location>
        <begin position="1"/>
        <end position="184"/>
    </location>
</feature>
<keyword evidence="3" id="KW-1185">Reference proteome</keyword>
<dbReference type="CDD" id="cd02907">
    <property type="entry name" value="Macro_Af1521_BAL-like"/>
    <property type="match status" value="1"/>
</dbReference>
<reference evidence="2 3" key="1">
    <citation type="submission" date="2017-05" db="EMBL/GenBank/DDBJ databases">
        <authorList>
            <person name="Varghese N."/>
            <person name="Submissions S."/>
        </authorList>
    </citation>
    <scope>NUCLEOTIDE SEQUENCE [LARGE SCALE GENOMIC DNA]</scope>
    <source>
        <strain evidence="2 3">DSM 16304</strain>
    </source>
</reference>
<proteinExistence type="predicted"/>
<dbReference type="OrthoDB" id="6194521at2"/>
<dbReference type="Gene3D" id="3.40.220.10">
    <property type="entry name" value="Leucine Aminopeptidase, subunit E, domain 1"/>
    <property type="match status" value="1"/>
</dbReference>
<accession>A0A521CGU6</accession>
<dbReference type="SUPFAM" id="SSF52949">
    <property type="entry name" value="Macro domain-like"/>
    <property type="match status" value="1"/>
</dbReference>
<name>A0A521CGU6_9BACT</name>
<dbReference type="InterPro" id="IPR043472">
    <property type="entry name" value="Macro_dom-like"/>
</dbReference>
<dbReference type="SMART" id="SM00506">
    <property type="entry name" value="A1pp"/>
    <property type="match status" value="1"/>
</dbReference>
<protein>
    <submittedName>
        <fullName evidence="2">O-acetyl-ADP-ribose deacetylase (Regulator of RNase III), contains Macro domain</fullName>
    </submittedName>
</protein>
<organism evidence="2 3">
    <name type="scientific">Balnearium lithotrophicum</name>
    <dbReference type="NCBI Taxonomy" id="223788"/>
    <lineage>
        <taxon>Bacteria</taxon>
        <taxon>Pseudomonadati</taxon>
        <taxon>Aquificota</taxon>
        <taxon>Aquificia</taxon>
        <taxon>Desulfurobacteriales</taxon>
        <taxon>Desulfurobacteriaceae</taxon>
        <taxon>Balnearium</taxon>
    </lineage>
</organism>
<dbReference type="PROSITE" id="PS51154">
    <property type="entry name" value="MACRO"/>
    <property type="match status" value="1"/>
</dbReference>
<dbReference type="Proteomes" id="UP000317315">
    <property type="component" value="Unassembled WGS sequence"/>
</dbReference>
<evidence type="ECO:0000259" key="1">
    <source>
        <dbReference type="PROSITE" id="PS51154"/>
    </source>
</evidence>